<feature type="binding site" evidence="10">
    <location>
        <position position="121"/>
    </location>
    <ligand>
        <name>ATP</name>
        <dbReference type="ChEBI" id="CHEBI:30616"/>
    </ligand>
</feature>
<protein>
    <recommendedName>
        <fullName evidence="1">non-specific serine/threonine protein kinase</fullName>
        <ecNumber evidence="1">2.7.11.1</ecNumber>
    </recommendedName>
</protein>
<evidence type="ECO:0000256" key="5">
    <source>
        <dbReference type="ARBA" id="ARBA00022741"/>
    </source>
</evidence>
<keyword evidence="2 11" id="KW-0723">Serine/threonine-protein kinase</keyword>
<evidence type="ECO:0000256" key="8">
    <source>
        <dbReference type="ARBA" id="ARBA00047899"/>
    </source>
</evidence>
<dbReference type="PROSITE" id="PS50011">
    <property type="entry name" value="PROTEIN_KINASE_DOM"/>
    <property type="match status" value="1"/>
</dbReference>
<evidence type="ECO:0000256" key="6">
    <source>
        <dbReference type="ARBA" id="ARBA00022777"/>
    </source>
</evidence>
<comment type="catalytic activity">
    <reaction evidence="8">
        <text>L-threonyl-[protein] + ATP = O-phospho-L-threonyl-[protein] + ADP + H(+)</text>
        <dbReference type="Rhea" id="RHEA:46608"/>
        <dbReference type="Rhea" id="RHEA-COMP:11060"/>
        <dbReference type="Rhea" id="RHEA-COMP:11605"/>
        <dbReference type="ChEBI" id="CHEBI:15378"/>
        <dbReference type="ChEBI" id="CHEBI:30013"/>
        <dbReference type="ChEBI" id="CHEBI:30616"/>
        <dbReference type="ChEBI" id="CHEBI:61977"/>
        <dbReference type="ChEBI" id="CHEBI:456216"/>
        <dbReference type="EC" id="2.7.11.1"/>
    </reaction>
</comment>
<evidence type="ECO:0000256" key="1">
    <source>
        <dbReference type="ARBA" id="ARBA00012513"/>
    </source>
</evidence>
<evidence type="ECO:0000259" key="12">
    <source>
        <dbReference type="PROSITE" id="PS50011"/>
    </source>
</evidence>
<dbReference type="Gene3D" id="1.10.510.10">
    <property type="entry name" value="Transferase(Phosphotransferase) domain 1"/>
    <property type="match status" value="1"/>
</dbReference>
<dbReference type="GO" id="GO:0106310">
    <property type="term" value="F:protein serine kinase activity"/>
    <property type="evidence" value="ECO:0007669"/>
    <property type="project" value="RHEA"/>
</dbReference>
<evidence type="ECO:0000256" key="2">
    <source>
        <dbReference type="ARBA" id="ARBA00022527"/>
    </source>
</evidence>
<sequence>MVSSSIWNHDATFDVSRVDGEVTVSIWDRSIKDGEENFLGMMRIRPPHEHGKPVDNWFRLLPRHKNEVVKGAIRLKLMYKKIASKPLSANDFELLKVVGKGSFGKVLQVRKKDTNRIYAMKVLNKKDIVERQEIQHTLSERNVLIQAQNPFLVGLKFSFQTPEKLYLVLDYMNGGELFYHLQNETTFSEERAKFYTAELVLALRHLHKYNIVYRDLKPENILLDSNGHVALTDFGLCKENVSFDDTTNTFCGTAEYLAPEVLTGQGYGKAVDWWSLGILFFEMTTGLPPFYSENTNLMYKKILHNKLLFPPGYSELGQSLVRGLLERDPRRRLGGGPSDATEVQKHPFFAGLDWEKLYKKQYKPPFKPKVESEADTSNFDPCFTEEMSVESLSNKQSAPLSDSVQQNFKGFTFTDDERLEVSIFFFFLIWDFNFNFKY</sequence>
<dbReference type="SMART" id="SM00133">
    <property type="entry name" value="S_TK_X"/>
    <property type="match status" value="1"/>
</dbReference>
<dbReference type="InterPro" id="IPR017441">
    <property type="entry name" value="Protein_kinase_ATP_BS"/>
</dbReference>
<dbReference type="Proteomes" id="UP000193920">
    <property type="component" value="Unassembled WGS sequence"/>
</dbReference>
<evidence type="ECO:0000256" key="7">
    <source>
        <dbReference type="ARBA" id="ARBA00022840"/>
    </source>
</evidence>
<dbReference type="SUPFAM" id="SSF49562">
    <property type="entry name" value="C2 domain (Calcium/lipid-binding domain, CaLB)"/>
    <property type="match status" value="1"/>
</dbReference>
<dbReference type="GO" id="GO:0004674">
    <property type="term" value="F:protein serine/threonine kinase activity"/>
    <property type="evidence" value="ECO:0007669"/>
    <property type="project" value="UniProtKB-KW"/>
</dbReference>
<evidence type="ECO:0000256" key="3">
    <source>
        <dbReference type="ARBA" id="ARBA00022553"/>
    </source>
</evidence>
<dbReference type="FunFam" id="3.30.200.20:FF:000048">
    <property type="entry name" value="Non-specific serine/threonine protein kinase"/>
    <property type="match status" value="1"/>
</dbReference>
<proteinExistence type="inferred from homology"/>
<feature type="domain" description="Protein kinase" evidence="12">
    <location>
        <begin position="92"/>
        <end position="349"/>
    </location>
</feature>
<evidence type="ECO:0000256" key="9">
    <source>
        <dbReference type="ARBA" id="ARBA00048679"/>
    </source>
</evidence>
<keyword evidence="4" id="KW-0808">Transferase</keyword>
<dbReference type="InterPro" id="IPR011009">
    <property type="entry name" value="Kinase-like_dom_sf"/>
</dbReference>
<dbReference type="Pfam" id="PF00433">
    <property type="entry name" value="Pkinase_C"/>
    <property type="match status" value="1"/>
</dbReference>
<dbReference type="InterPro" id="IPR008271">
    <property type="entry name" value="Ser/Thr_kinase_AS"/>
</dbReference>
<name>A0A1Y2D417_9FUNG</name>
<keyword evidence="15" id="KW-1185">Reference proteome</keyword>
<dbReference type="PROSITE" id="PS00107">
    <property type="entry name" value="PROTEIN_KINASE_ATP"/>
    <property type="match status" value="1"/>
</dbReference>
<dbReference type="Gene3D" id="3.30.200.20">
    <property type="entry name" value="Phosphorylase Kinase, domain 1"/>
    <property type="match status" value="1"/>
</dbReference>
<dbReference type="PANTHER" id="PTHR24351">
    <property type="entry name" value="RIBOSOMAL PROTEIN S6 KINASE"/>
    <property type="match status" value="1"/>
</dbReference>
<dbReference type="InterPro" id="IPR000719">
    <property type="entry name" value="Prot_kinase_dom"/>
</dbReference>
<organism evidence="14 15">
    <name type="scientific">Neocallimastix californiae</name>
    <dbReference type="NCBI Taxonomy" id="1754190"/>
    <lineage>
        <taxon>Eukaryota</taxon>
        <taxon>Fungi</taxon>
        <taxon>Fungi incertae sedis</taxon>
        <taxon>Chytridiomycota</taxon>
        <taxon>Chytridiomycota incertae sedis</taxon>
        <taxon>Neocallimastigomycetes</taxon>
        <taxon>Neocallimastigales</taxon>
        <taxon>Neocallimastigaceae</taxon>
        <taxon>Neocallimastix</taxon>
    </lineage>
</organism>
<feature type="domain" description="AGC-kinase C-terminal" evidence="13">
    <location>
        <begin position="350"/>
        <end position="423"/>
    </location>
</feature>
<comment type="similarity">
    <text evidence="11">Belongs to the protein kinase superfamily.</text>
</comment>
<dbReference type="EC" id="2.7.11.1" evidence="1"/>
<comment type="caution">
    <text evidence="14">The sequence shown here is derived from an EMBL/GenBank/DDBJ whole genome shotgun (WGS) entry which is preliminary data.</text>
</comment>
<dbReference type="Pfam" id="PF00069">
    <property type="entry name" value="Pkinase"/>
    <property type="match status" value="1"/>
</dbReference>
<evidence type="ECO:0000256" key="4">
    <source>
        <dbReference type="ARBA" id="ARBA00022679"/>
    </source>
</evidence>
<dbReference type="EMBL" id="MCOG01000089">
    <property type="protein sequence ID" value="ORY54012.1"/>
    <property type="molecule type" value="Genomic_DNA"/>
</dbReference>
<dbReference type="OrthoDB" id="63267at2759"/>
<evidence type="ECO:0000256" key="10">
    <source>
        <dbReference type="PROSITE-ProRule" id="PRU10141"/>
    </source>
</evidence>
<comment type="catalytic activity">
    <reaction evidence="9">
        <text>L-seryl-[protein] + ATP = O-phospho-L-seryl-[protein] + ADP + H(+)</text>
        <dbReference type="Rhea" id="RHEA:17989"/>
        <dbReference type="Rhea" id="RHEA-COMP:9863"/>
        <dbReference type="Rhea" id="RHEA-COMP:11604"/>
        <dbReference type="ChEBI" id="CHEBI:15378"/>
        <dbReference type="ChEBI" id="CHEBI:29999"/>
        <dbReference type="ChEBI" id="CHEBI:30616"/>
        <dbReference type="ChEBI" id="CHEBI:83421"/>
        <dbReference type="ChEBI" id="CHEBI:456216"/>
        <dbReference type="EC" id="2.7.11.1"/>
    </reaction>
</comment>
<keyword evidence="3" id="KW-0597">Phosphoprotein</keyword>
<dbReference type="PROSITE" id="PS00108">
    <property type="entry name" value="PROTEIN_KINASE_ST"/>
    <property type="match status" value="1"/>
</dbReference>
<dbReference type="InterPro" id="IPR017892">
    <property type="entry name" value="Pkinase_C"/>
</dbReference>
<dbReference type="InterPro" id="IPR035892">
    <property type="entry name" value="C2_domain_sf"/>
</dbReference>
<evidence type="ECO:0000259" key="13">
    <source>
        <dbReference type="PROSITE" id="PS51285"/>
    </source>
</evidence>
<keyword evidence="6 14" id="KW-0418">Kinase</keyword>
<dbReference type="GO" id="GO:0005524">
    <property type="term" value="F:ATP binding"/>
    <property type="evidence" value="ECO:0007669"/>
    <property type="project" value="UniProtKB-UniRule"/>
</dbReference>
<gene>
    <name evidence="14" type="ORF">LY90DRAFT_413141</name>
</gene>
<keyword evidence="5 10" id="KW-0547">Nucleotide-binding</keyword>
<dbReference type="FunFam" id="1.10.510.10:FF:000008">
    <property type="entry name" value="Non-specific serine/threonine protein kinase"/>
    <property type="match status" value="1"/>
</dbReference>
<dbReference type="Gene3D" id="2.60.40.150">
    <property type="entry name" value="C2 domain"/>
    <property type="match status" value="1"/>
</dbReference>
<reference evidence="14 15" key="1">
    <citation type="submission" date="2016-08" db="EMBL/GenBank/DDBJ databases">
        <title>A Parts List for Fungal Cellulosomes Revealed by Comparative Genomics.</title>
        <authorList>
            <consortium name="DOE Joint Genome Institute"/>
            <person name="Haitjema C.H."/>
            <person name="Gilmore S.P."/>
            <person name="Henske J.K."/>
            <person name="Solomon K.V."/>
            <person name="De Groot R."/>
            <person name="Kuo A."/>
            <person name="Mondo S.J."/>
            <person name="Salamov A.A."/>
            <person name="Labutti K."/>
            <person name="Zhao Z."/>
            <person name="Chiniquy J."/>
            <person name="Barry K."/>
            <person name="Brewer H.M."/>
            <person name="Purvine S.O."/>
            <person name="Wright A.T."/>
            <person name="Boxma B."/>
            <person name="Van Alen T."/>
            <person name="Hackstein J.H."/>
            <person name="Baker S.E."/>
            <person name="Grigoriev I.V."/>
            <person name="O'Malley M.A."/>
        </authorList>
    </citation>
    <scope>NUCLEOTIDE SEQUENCE [LARGE SCALE GENOMIC DNA]</scope>
    <source>
        <strain evidence="14 15">G1</strain>
    </source>
</reference>
<dbReference type="SMART" id="SM00220">
    <property type="entry name" value="S_TKc"/>
    <property type="match status" value="1"/>
</dbReference>
<dbReference type="AlphaFoldDB" id="A0A1Y2D417"/>
<keyword evidence="7 10" id="KW-0067">ATP-binding</keyword>
<accession>A0A1Y2D417</accession>
<dbReference type="STRING" id="1754190.A0A1Y2D417"/>
<dbReference type="InterPro" id="IPR000961">
    <property type="entry name" value="AGC-kinase_C"/>
</dbReference>
<evidence type="ECO:0000256" key="11">
    <source>
        <dbReference type="RuleBase" id="RU000304"/>
    </source>
</evidence>
<dbReference type="PROSITE" id="PS51285">
    <property type="entry name" value="AGC_KINASE_CTER"/>
    <property type="match status" value="1"/>
</dbReference>
<evidence type="ECO:0000313" key="14">
    <source>
        <dbReference type="EMBL" id="ORY54012.1"/>
    </source>
</evidence>
<dbReference type="SUPFAM" id="SSF56112">
    <property type="entry name" value="Protein kinase-like (PK-like)"/>
    <property type="match status" value="1"/>
</dbReference>
<evidence type="ECO:0000313" key="15">
    <source>
        <dbReference type="Proteomes" id="UP000193920"/>
    </source>
</evidence>